<keyword evidence="2" id="KW-1185">Reference proteome</keyword>
<evidence type="ECO:0000313" key="1">
    <source>
        <dbReference type="EMBL" id="GIJ43406.1"/>
    </source>
</evidence>
<dbReference type="Proteomes" id="UP000619260">
    <property type="component" value="Unassembled WGS sequence"/>
</dbReference>
<dbReference type="AlphaFoldDB" id="A0A8J4DN32"/>
<proteinExistence type="predicted"/>
<gene>
    <name evidence="1" type="ORF">Val02_02920</name>
</gene>
<organism evidence="1 2">
    <name type="scientific">Virgisporangium aliadipatigenens</name>
    <dbReference type="NCBI Taxonomy" id="741659"/>
    <lineage>
        <taxon>Bacteria</taxon>
        <taxon>Bacillati</taxon>
        <taxon>Actinomycetota</taxon>
        <taxon>Actinomycetes</taxon>
        <taxon>Micromonosporales</taxon>
        <taxon>Micromonosporaceae</taxon>
        <taxon>Virgisporangium</taxon>
    </lineage>
</organism>
<accession>A0A8J4DN32</accession>
<dbReference type="RefSeq" id="WP_203896993.1">
    <property type="nucleotide sequence ID" value="NZ_BOPF01000002.1"/>
</dbReference>
<dbReference type="EMBL" id="BOPF01000002">
    <property type="protein sequence ID" value="GIJ43406.1"/>
    <property type="molecule type" value="Genomic_DNA"/>
</dbReference>
<reference evidence="1" key="1">
    <citation type="submission" date="2021-01" db="EMBL/GenBank/DDBJ databases">
        <title>Whole genome shotgun sequence of Virgisporangium aliadipatigenens NBRC 105644.</title>
        <authorList>
            <person name="Komaki H."/>
            <person name="Tamura T."/>
        </authorList>
    </citation>
    <scope>NUCLEOTIDE SEQUENCE</scope>
    <source>
        <strain evidence="1">NBRC 105644</strain>
    </source>
</reference>
<name>A0A8J4DN32_9ACTN</name>
<comment type="caution">
    <text evidence="1">The sequence shown here is derived from an EMBL/GenBank/DDBJ whole genome shotgun (WGS) entry which is preliminary data.</text>
</comment>
<protein>
    <submittedName>
        <fullName evidence="1">Uncharacterized protein</fullName>
    </submittedName>
</protein>
<evidence type="ECO:0000313" key="2">
    <source>
        <dbReference type="Proteomes" id="UP000619260"/>
    </source>
</evidence>
<sequence length="116" mass="12463">MLTVQVELELDAPARVLRLALTTVTESVAEQHARVVVHRVAQIHRPGRATPVVRIDGDNLMDERVPTVRIGGARVPIVEATESLVLAGPFARQLGGILEVETDTGGLVRYPLSPAS</sequence>